<name>A0AAX1K310_STRMG</name>
<evidence type="ECO:0000313" key="1">
    <source>
        <dbReference type="EMBL" id="QQL47108.1"/>
    </source>
</evidence>
<protein>
    <submittedName>
        <fullName evidence="1">DUF1033 family protein</fullName>
    </submittedName>
</protein>
<dbReference type="InterPro" id="IPR010434">
    <property type="entry name" value="DUF1033"/>
</dbReference>
<dbReference type="Proteomes" id="UP000595884">
    <property type="component" value="Chromosome"/>
</dbReference>
<dbReference type="AlphaFoldDB" id="A0AAX1K310"/>
<gene>
    <name evidence="1" type="ORF">IGS65_008705</name>
</gene>
<dbReference type="EMBL" id="CP066294">
    <property type="protein sequence ID" value="QQL47108.1"/>
    <property type="molecule type" value="Genomic_DNA"/>
</dbReference>
<reference evidence="2" key="1">
    <citation type="submission" date="2020-12" db="EMBL/GenBank/DDBJ databases">
        <authorList>
            <person name="Wen Z.T."/>
        </authorList>
    </citation>
    <scope>NUCLEOTIDE SEQUENCE [LARGE SCALE GENOMIC DNA]</scope>
    <source>
        <strain evidence="2">27-3</strain>
    </source>
</reference>
<proteinExistence type="predicted"/>
<organism evidence="1 2">
    <name type="scientific">Streptococcus mutans</name>
    <dbReference type="NCBI Taxonomy" id="1309"/>
    <lineage>
        <taxon>Bacteria</taxon>
        <taxon>Bacillati</taxon>
        <taxon>Bacillota</taxon>
        <taxon>Bacilli</taxon>
        <taxon>Lactobacillales</taxon>
        <taxon>Streptococcaceae</taxon>
        <taxon>Streptococcus</taxon>
    </lineage>
</organism>
<sequence length="127" mass="15708">MYQVIRMYGAMEPWWFLDDWKEDITKVLEFDNYHEALQCYQKEWAKLRRRYSDFNSHGDIMTAFWNKQDQHWCEECGDYVQRYHSLALLTDWQETPSSWFRPTFTKQNDPPFRSKCFIKQKNEQGQN</sequence>
<accession>A0AAX1K310</accession>
<dbReference type="RefSeq" id="WP_002264248.1">
    <property type="nucleotide sequence ID" value="NZ_AP019720.1"/>
</dbReference>
<evidence type="ECO:0000313" key="2">
    <source>
        <dbReference type="Proteomes" id="UP000595884"/>
    </source>
</evidence>
<dbReference type="GeneID" id="93858627"/>
<dbReference type="Pfam" id="PF06279">
    <property type="entry name" value="DUF1033"/>
    <property type="match status" value="1"/>
</dbReference>